<evidence type="ECO:0000313" key="2">
    <source>
        <dbReference type="Proteomes" id="UP000887013"/>
    </source>
</evidence>
<sequence length="86" mass="10026">MRGGTISLERFNRKKYQIVFRPGKGVVKKRIFKKSEVKSLLSMTMKELTRAMSSPTFINDERSSDFKVTLTTVSRLKTKPWCEVEH</sequence>
<dbReference type="Proteomes" id="UP000887013">
    <property type="component" value="Unassembled WGS sequence"/>
</dbReference>
<gene>
    <name evidence="1" type="ORF">NPIL_538371</name>
</gene>
<accession>A0A8X6TSV3</accession>
<dbReference type="EMBL" id="BMAW01111173">
    <property type="protein sequence ID" value="GFT46652.1"/>
    <property type="molecule type" value="Genomic_DNA"/>
</dbReference>
<protein>
    <submittedName>
        <fullName evidence="1">Uncharacterized protein</fullName>
    </submittedName>
</protein>
<organism evidence="1 2">
    <name type="scientific">Nephila pilipes</name>
    <name type="common">Giant wood spider</name>
    <name type="synonym">Nephila maculata</name>
    <dbReference type="NCBI Taxonomy" id="299642"/>
    <lineage>
        <taxon>Eukaryota</taxon>
        <taxon>Metazoa</taxon>
        <taxon>Ecdysozoa</taxon>
        <taxon>Arthropoda</taxon>
        <taxon>Chelicerata</taxon>
        <taxon>Arachnida</taxon>
        <taxon>Araneae</taxon>
        <taxon>Araneomorphae</taxon>
        <taxon>Entelegynae</taxon>
        <taxon>Araneoidea</taxon>
        <taxon>Nephilidae</taxon>
        <taxon>Nephila</taxon>
    </lineage>
</organism>
<evidence type="ECO:0000313" key="1">
    <source>
        <dbReference type="EMBL" id="GFT46652.1"/>
    </source>
</evidence>
<proteinExistence type="predicted"/>
<reference evidence="1" key="1">
    <citation type="submission" date="2020-08" db="EMBL/GenBank/DDBJ databases">
        <title>Multicomponent nature underlies the extraordinary mechanical properties of spider dragline silk.</title>
        <authorList>
            <person name="Kono N."/>
            <person name="Nakamura H."/>
            <person name="Mori M."/>
            <person name="Yoshida Y."/>
            <person name="Ohtoshi R."/>
            <person name="Malay A.D."/>
            <person name="Moran D.A.P."/>
            <person name="Tomita M."/>
            <person name="Numata K."/>
            <person name="Arakawa K."/>
        </authorList>
    </citation>
    <scope>NUCLEOTIDE SEQUENCE</scope>
</reference>
<comment type="caution">
    <text evidence="1">The sequence shown here is derived from an EMBL/GenBank/DDBJ whole genome shotgun (WGS) entry which is preliminary data.</text>
</comment>
<dbReference type="AlphaFoldDB" id="A0A8X6TSV3"/>
<name>A0A8X6TSV3_NEPPI</name>
<keyword evidence="2" id="KW-1185">Reference proteome</keyword>